<proteinExistence type="predicted"/>
<protein>
    <submittedName>
        <fullName evidence="1">Uncharacterized protein</fullName>
    </submittedName>
</protein>
<organism evidence="1 2">
    <name type="scientific">Pseudomonas caricapapayae</name>
    <dbReference type="NCBI Taxonomy" id="46678"/>
    <lineage>
        <taxon>Bacteria</taxon>
        <taxon>Pseudomonadati</taxon>
        <taxon>Pseudomonadota</taxon>
        <taxon>Gammaproteobacteria</taxon>
        <taxon>Pseudomonadales</taxon>
        <taxon>Pseudomonadaceae</taxon>
        <taxon>Pseudomonas</taxon>
    </lineage>
</organism>
<sequence>MEVCMAHLTDMEELVSSIKNEDIRDYMSESLACYMAGAYRASVVLTFIALFDDIIDKLGELGRVNKKAKNIFDTASQKRADQDVFETYLIDQLKSNLLFSTLDAEFLEILRKLSNKAAHPSGHHASAEEARFVYHESVSRFLSRPILSTTQLADEILASLNNANMFPSTNIDIITKVVKKELENIHFEVYPYLISKVLDKTQEIDTETSKNSRFFLTGMARAGDLSAVAALKKYVIEKKISNKAYKNAIFALLCSNGKLFSDLDEVTYHRVSVLVAEQIAAIEFTVEHTRFSHPATLFISLFTENAHAFVIEKLGGEFDAFLEKFTYSAYFCGHVYKFETAKALLLTKFFNRAGSSDFQTANSFIRNASDIEKSMGNSFVPVEAFTLIINIIQAANWGAFAAVDMRNASFGTIPKLKKLANDFLNEQPGEAKFIAAKLFHVKEDDLDVYFDYFKQTHD</sequence>
<gene>
    <name evidence="1" type="ORF">ALP05_04278</name>
</gene>
<dbReference type="EMBL" id="RBUY01000143">
    <property type="protein sequence ID" value="RMV73123.1"/>
    <property type="molecule type" value="Genomic_DNA"/>
</dbReference>
<evidence type="ECO:0000313" key="1">
    <source>
        <dbReference type="EMBL" id="RMV73123.1"/>
    </source>
</evidence>
<dbReference type="AlphaFoldDB" id="A0A3M6EY66"/>
<dbReference type="Proteomes" id="UP000269872">
    <property type="component" value="Unassembled WGS sequence"/>
</dbReference>
<reference evidence="1 2" key="1">
    <citation type="submission" date="2018-08" db="EMBL/GenBank/DDBJ databases">
        <title>Recombination of ecologically and evolutionarily significant loci maintains genetic cohesion in the Pseudomonas syringae species complex.</title>
        <authorList>
            <person name="Dillon M."/>
            <person name="Thakur S."/>
            <person name="Almeida R.N.D."/>
            <person name="Weir B.S."/>
            <person name="Guttman D.S."/>
        </authorList>
    </citation>
    <scope>NUCLEOTIDE SEQUENCE [LARGE SCALE GENOMIC DNA]</scope>
    <source>
        <strain evidence="1 2">ICMP 7496</strain>
    </source>
</reference>
<comment type="caution">
    <text evidence="1">The sequence shown here is derived from an EMBL/GenBank/DDBJ whole genome shotgun (WGS) entry which is preliminary data.</text>
</comment>
<accession>A0A3M6EY66</accession>
<evidence type="ECO:0000313" key="2">
    <source>
        <dbReference type="Proteomes" id="UP000269872"/>
    </source>
</evidence>
<name>A0A3M6EY66_9PSED</name>